<dbReference type="CDD" id="cd03767">
    <property type="entry name" value="SR_Res_par"/>
    <property type="match status" value="1"/>
</dbReference>
<dbReference type="PROSITE" id="PS00397">
    <property type="entry name" value="RECOMBINASES_1"/>
    <property type="match status" value="1"/>
</dbReference>
<sequence>MTQSIRVVQFKLTLNTLAKCGAENSSKQCIMHQNNDTMYSALMKTHMRIYGYLRASTDEQDASRAKSELLEFTKGQGVKIACWFEENESGARLHRTELFRLLDVVMPGDVILVEQVDRLSRLNTADWEKLKYMINHKGLKVVSLDLPTSYQFMKNTDEFTERMPTALNNMMLDMLAAVARKDYEDRRRHQAQGVKKDKQEGKYKGRPIDKKLHQKIEGLLREHKSYSYIVDLLGCSRHTISKVSKEIKLIE</sequence>
<dbReference type="InterPro" id="IPR006119">
    <property type="entry name" value="Resolv_N"/>
</dbReference>
<dbReference type="PANTHER" id="PTHR30461:SF25">
    <property type="entry name" value="RESOLVASE-RELATED"/>
    <property type="match status" value="1"/>
</dbReference>
<evidence type="ECO:0000259" key="6">
    <source>
        <dbReference type="PROSITE" id="PS51736"/>
    </source>
</evidence>
<keyword evidence="2" id="KW-0238">DNA-binding</keyword>
<dbReference type="PROSITE" id="PS51736">
    <property type="entry name" value="RECOMBINASES_3"/>
    <property type="match status" value="1"/>
</dbReference>
<gene>
    <name evidence="7" type="ORF">XBW1_mp0186</name>
</gene>
<keyword evidence="1" id="KW-0229">DNA integration</keyword>
<evidence type="ECO:0000256" key="4">
    <source>
        <dbReference type="PIRSR" id="PIRSR606118-50"/>
    </source>
</evidence>
<keyword evidence="3" id="KW-0233">DNA recombination</keyword>
<dbReference type="Pfam" id="PF00239">
    <property type="entry name" value="Resolvase"/>
    <property type="match status" value="1"/>
</dbReference>
<dbReference type="PROSITE" id="PS00398">
    <property type="entry name" value="RECOMBINASES_2"/>
    <property type="match status" value="1"/>
</dbReference>
<dbReference type="EMBL" id="FO818638">
    <property type="protein sequence ID" value="CDM92305.1"/>
    <property type="molecule type" value="Genomic_DNA"/>
</dbReference>
<dbReference type="FunFam" id="3.40.50.1390:FF:000010">
    <property type="entry name" value="Recombinase resolvase family"/>
    <property type="match status" value="1"/>
</dbReference>
<dbReference type="Gene3D" id="3.40.50.1390">
    <property type="entry name" value="Resolvase, N-terminal catalytic domain"/>
    <property type="match status" value="1"/>
</dbReference>
<dbReference type="InterPro" id="IPR036162">
    <property type="entry name" value="Resolvase-like_N_sf"/>
</dbReference>
<dbReference type="Proteomes" id="UP000032930">
    <property type="component" value="Plasmid megaplasmid"/>
</dbReference>
<evidence type="ECO:0000256" key="1">
    <source>
        <dbReference type="ARBA" id="ARBA00022908"/>
    </source>
</evidence>
<accession>A0A0B6XFF6</accession>
<evidence type="ECO:0000256" key="3">
    <source>
        <dbReference type="ARBA" id="ARBA00023172"/>
    </source>
</evidence>
<dbReference type="InterPro" id="IPR050639">
    <property type="entry name" value="SSR_resolvase"/>
</dbReference>
<dbReference type="KEGG" id="xbv:XBW1_mp0186"/>
<dbReference type="PANTHER" id="PTHR30461">
    <property type="entry name" value="DNA-INVERTASE FROM LAMBDOID PROPHAGE"/>
    <property type="match status" value="1"/>
</dbReference>
<dbReference type="GO" id="GO:0000150">
    <property type="term" value="F:DNA strand exchange activity"/>
    <property type="evidence" value="ECO:0007669"/>
    <property type="project" value="InterPro"/>
</dbReference>
<organism evidence="7 8">
    <name type="scientific">Xenorhabdus bovienii</name>
    <name type="common">Xenorhabdus nematophila subsp. bovienii</name>
    <dbReference type="NCBI Taxonomy" id="40576"/>
    <lineage>
        <taxon>Bacteria</taxon>
        <taxon>Pseudomonadati</taxon>
        <taxon>Pseudomonadota</taxon>
        <taxon>Gammaproteobacteria</taxon>
        <taxon>Enterobacterales</taxon>
        <taxon>Morganellaceae</taxon>
        <taxon>Xenorhabdus</taxon>
    </lineage>
</organism>
<dbReference type="InterPro" id="IPR006118">
    <property type="entry name" value="Recombinase_CS"/>
</dbReference>
<protein>
    <submittedName>
        <fullName evidence="7">Resolvease/recombinase</fullName>
    </submittedName>
</protein>
<dbReference type="AlphaFoldDB" id="A0A0B6XFF6"/>
<dbReference type="GO" id="GO:0003677">
    <property type="term" value="F:DNA binding"/>
    <property type="evidence" value="ECO:0007669"/>
    <property type="project" value="UniProtKB-KW"/>
</dbReference>
<name>A0A0B6XFF6_XENBV</name>
<proteinExistence type="predicted"/>
<dbReference type="SUPFAM" id="SSF53041">
    <property type="entry name" value="Resolvase-like"/>
    <property type="match status" value="1"/>
</dbReference>
<feature type="active site" description="O-(5'-phospho-DNA)-serine intermediate" evidence="4 5">
    <location>
        <position position="56"/>
    </location>
</feature>
<evidence type="ECO:0000256" key="2">
    <source>
        <dbReference type="ARBA" id="ARBA00023125"/>
    </source>
</evidence>
<evidence type="ECO:0000313" key="8">
    <source>
        <dbReference type="Proteomes" id="UP000032930"/>
    </source>
</evidence>
<feature type="domain" description="Resolvase/invertase-type recombinase catalytic" evidence="6">
    <location>
        <begin position="48"/>
        <end position="201"/>
    </location>
</feature>
<dbReference type="GO" id="GO:0015074">
    <property type="term" value="P:DNA integration"/>
    <property type="evidence" value="ECO:0007669"/>
    <property type="project" value="UniProtKB-KW"/>
</dbReference>
<evidence type="ECO:0000256" key="5">
    <source>
        <dbReference type="PROSITE-ProRule" id="PRU10137"/>
    </source>
</evidence>
<evidence type="ECO:0000313" key="7">
    <source>
        <dbReference type="EMBL" id="CDM92305.1"/>
    </source>
</evidence>
<reference evidence="7 8" key="1">
    <citation type="submission" date="2014-02" db="EMBL/GenBank/DDBJ databases">
        <authorList>
            <person name="Genoscope - CEA"/>
        </authorList>
    </citation>
    <scope>NUCLEOTIDE SEQUENCE [LARGE SCALE GENOMIC DNA]</scope>
    <source>
        <strain evidence="7 8">CS03</strain>
        <plasmid evidence="8">Plasmid</plasmid>
    </source>
</reference>
<dbReference type="SMART" id="SM00857">
    <property type="entry name" value="Resolvase"/>
    <property type="match status" value="1"/>
</dbReference>